<feature type="signal peptide" evidence="1">
    <location>
        <begin position="1"/>
        <end position="24"/>
    </location>
</feature>
<comment type="caution">
    <text evidence="2">The sequence shown here is derived from an EMBL/GenBank/DDBJ whole genome shotgun (WGS) entry which is preliminary data.</text>
</comment>
<feature type="chain" id="PRO_5033062104" evidence="1">
    <location>
        <begin position="25"/>
        <end position="261"/>
    </location>
</feature>
<sequence>MNKHAGLFLASAASIVLLPPIAQAASPVDMVLSKFYDSYDTQKSCWRARVDMSEDICCLNIKRQDQLKTPQETRLYLLLTGSCIAIINGEVQDYNSHSSTGMVGAFILDLDNEKASIIAASPKLDMGSWGHPPADWLWIKLGRNHYWGWVTKEGYTGQGVTVSNYSILAPHGEKISLLNIPADMNDAGSCDEETACLITDVTSHLETDSAQIDQPVFPLLLTLKGKIKGQPVSPKPWVFLFDPHTWSYTTPAGFPPELSSE</sequence>
<keyword evidence="3" id="KW-1185">Reference proteome</keyword>
<organism evidence="2 3">
    <name type="scientific">Thiospirillum jenense</name>
    <dbReference type="NCBI Taxonomy" id="1653858"/>
    <lineage>
        <taxon>Bacteria</taxon>
        <taxon>Pseudomonadati</taxon>
        <taxon>Pseudomonadota</taxon>
        <taxon>Gammaproteobacteria</taxon>
        <taxon>Chromatiales</taxon>
        <taxon>Chromatiaceae</taxon>
        <taxon>Thiospirillum</taxon>
    </lineage>
</organism>
<reference evidence="2 3" key="1">
    <citation type="journal article" date="2020" name="Arch. Microbiol.">
        <title>The genome sequence of the giant phototrophic gammaproteobacterium Thiospirillum jenense gives insight into its physiological properties and phylogenetic relationships.</title>
        <authorList>
            <person name="Imhoff J.F."/>
            <person name="Meyer T.E."/>
            <person name="Kyndt J.A."/>
        </authorList>
    </citation>
    <scope>NUCLEOTIDE SEQUENCE [LARGE SCALE GENOMIC DNA]</scope>
    <source>
        <strain evidence="2 3">DSM 216</strain>
    </source>
</reference>
<accession>A0A839HIH2</accession>
<evidence type="ECO:0000313" key="3">
    <source>
        <dbReference type="Proteomes" id="UP000548632"/>
    </source>
</evidence>
<evidence type="ECO:0000256" key="1">
    <source>
        <dbReference type="SAM" id="SignalP"/>
    </source>
</evidence>
<name>A0A839HIH2_9GAMM</name>
<keyword evidence="1" id="KW-0732">Signal</keyword>
<evidence type="ECO:0000313" key="2">
    <source>
        <dbReference type="EMBL" id="MBB1125882.1"/>
    </source>
</evidence>
<dbReference type="RefSeq" id="WP_182583515.1">
    <property type="nucleotide sequence ID" value="NZ_JABVCQ010000011.1"/>
</dbReference>
<dbReference type="AlphaFoldDB" id="A0A839HIH2"/>
<dbReference type="Proteomes" id="UP000548632">
    <property type="component" value="Unassembled WGS sequence"/>
</dbReference>
<gene>
    <name evidence="2" type="ORF">HUK38_06495</name>
</gene>
<proteinExistence type="predicted"/>
<dbReference type="EMBL" id="JABVCQ010000011">
    <property type="protein sequence ID" value="MBB1125882.1"/>
    <property type="molecule type" value="Genomic_DNA"/>
</dbReference>
<protein>
    <submittedName>
        <fullName evidence="2">Uncharacterized protein</fullName>
    </submittedName>
</protein>